<dbReference type="GO" id="GO:0003723">
    <property type="term" value="F:RNA binding"/>
    <property type="evidence" value="ECO:0007669"/>
    <property type="project" value="UniProtKB-UniRule"/>
</dbReference>
<dbReference type="NCBIfam" id="TIGR00277">
    <property type="entry name" value="HDIG"/>
    <property type="match status" value="1"/>
</dbReference>
<dbReference type="GO" id="GO:0004521">
    <property type="term" value="F:RNA endonuclease activity"/>
    <property type="evidence" value="ECO:0007669"/>
    <property type="project" value="UniProtKB-UniRule"/>
</dbReference>
<evidence type="ECO:0000256" key="5">
    <source>
        <dbReference type="HAMAP-Rule" id="MF_00335"/>
    </source>
</evidence>
<dbReference type="SUPFAM" id="SSF54791">
    <property type="entry name" value="Eukaryotic type KH-domain (KH-domain type I)"/>
    <property type="match status" value="1"/>
</dbReference>
<dbReference type="PROSITE" id="PS51831">
    <property type="entry name" value="HD"/>
    <property type="match status" value="1"/>
</dbReference>
<dbReference type="SMART" id="SM00322">
    <property type="entry name" value="KH"/>
    <property type="match status" value="1"/>
</dbReference>
<evidence type="ECO:0000313" key="10">
    <source>
        <dbReference type="Proteomes" id="UP000236846"/>
    </source>
</evidence>
<dbReference type="InterPro" id="IPR006674">
    <property type="entry name" value="HD_domain"/>
</dbReference>
<dbReference type="EC" id="3.1.-.-" evidence="5 6"/>
<accession>A0A2H0PV20</accession>
<evidence type="ECO:0000259" key="8">
    <source>
        <dbReference type="PROSITE" id="PS51831"/>
    </source>
</evidence>
<dbReference type="NCBIfam" id="TIGR03319">
    <property type="entry name" value="RNase_Y"/>
    <property type="match status" value="1"/>
</dbReference>
<dbReference type="CDD" id="cd22431">
    <property type="entry name" value="KH-I_RNaseY"/>
    <property type="match status" value="1"/>
</dbReference>
<comment type="similarity">
    <text evidence="5">Belongs to the RNase Y family.</text>
</comment>
<dbReference type="InterPro" id="IPR022711">
    <property type="entry name" value="RNase_Y_N"/>
</dbReference>
<name>A0A2H0PV20_9BACT</name>
<dbReference type="PANTHER" id="PTHR12826">
    <property type="entry name" value="RIBONUCLEASE Y"/>
    <property type="match status" value="1"/>
</dbReference>
<dbReference type="SMART" id="SM00471">
    <property type="entry name" value="HDc"/>
    <property type="match status" value="1"/>
</dbReference>
<evidence type="ECO:0000313" key="9">
    <source>
        <dbReference type="EMBL" id="PIR25848.1"/>
    </source>
</evidence>
<sequence length="506" mass="57439">MTLFIVGICAAGIGAAIGYFIRRSTVQKKIGNVEAAIQEKLDRVENQTKKLLLDAKDKAVTILQNAEQEVKSEKVQLRKNQERLLNKEITLDERTKKLDEKEERLVDQIEKVKTIKQELEQYHDKQLTLLEERAKLPRDEAKQYLLDQIKETYQQDLFTSIKKLERDRQEAIEKRAAELVATVVQRYARSHVGEITTSSIAIPNEEIKGRIIGKEGRNIRCFEQLTGVELIIDETPDAITLSCFDPVRREIAKIALEHLVQDGRIQPARIEEQVDEAKKEIIQRIKQAGEDAVYEVGIIDFPQEIIHLLGRLAFRTSYGQSVLMHSIEVAILSSMIAQELGMDAEIAKKAGLVHDIGKAVDHEIEGSHMELGIKILQKYKIDERVIFAMRSHHDDYPVAIPEAYIVNAADTISASRPGARRESVENYIKRLTDLEKIALELSGVEKAYAIQAGRELRVFVTPQAITDVDAAQLARNISVRIEQELKYPGEIKVVVIRETRAIEYAK</sequence>
<dbReference type="InterPro" id="IPR004087">
    <property type="entry name" value="KH_dom"/>
</dbReference>
<organism evidence="9 10">
    <name type="scientific">Candidatus Brennerbacteria bacterium CG11_big_fil_rev_8_21_14_0_20_43_10</name>
    <dbReference type="NCBI Taxonomy" id="1974523"/>
    <lineage>
        <taxon>Bacteria</taxon>
        <taxon>Candidatus Brenneribacteriota</taxon>
    </lineage>
</organism>
<keyword evidence="4 5" id="KW-0694">RNA-binding</keyword>
<protein>
    <recommendedName>
        <fullName evidence="5 6">Ribonuclease Y</fullName>
        <shortName evidence="5">RNase Y</shortName>
        <ecNumber evidence="5 6">3.1.-.-</ecNumber>
    </recommendedName>
</protein>
<dbReference type="Pfam" id="PF01966">
    <property type="entry name" value="HD"/>
    <property type="match status" value="1"/>
</dbReference>
<keyword evidence="2 5" id="KW-0255">Endonuclease</keyword>
<keyword evidence="7" id="KW-0175">Coiled coil</keyword>
<dbReference type="AlphaFoldDB" id="A0A2H0PV20"/>
<dbReference type="InterPro" id="IPR003607">
    <property type="entry name" value="HD/PDEase_dom"/>
</dbReference>
<keyword evidence="1 5" id="KW-0540">Nuclease</keyword>
<dbReference type="Pfam" id="PF00013">
    <property type="entry name" value="KH_1"/>
    <property type="match status" value="1"/>
</dbReference>
<dbReference type="InterPro" id="IPR017705">
    <property type="entry name" value="Ribonuclease_Y"/>
</dbReference>
<dbReference type="HAMAP" id="MF_00335">
    <property type="entry name" value="RNase_Y"/>
    <property type="match status" value="1"/>
</dbReference>
<evidence type="ECO:0000256" key="2">
    <source>
        <dbReference type="ARBA" id="ARBA00022759"/>
    </source>
</evidence>
<evidence type="ECO:0000256" key="6">
    <source>
        <dbReference type="NCBIfam" id="TIGR03319"/>
    </source>
</evidence>
<dbReference type="Gene3D" id="1.10.3210.10">
    <property type="entry name" value="Hypothetical protein af1432"/>
    <property type="match status" value="1"/>
</dbReference>
<dbReference type="SUPFAM" id="SSF109604">
    <property type="entry name" value="HD-domain/PDEase-like"/>
    <property type="match status" value="1"/>
</dbReference>
<dbReference type="InterPro" id="IPR036612">
    <property type="entry name" value="KH_dom_type_1_sf"/>
</dbReference>
<feature type="domain" description="HD" evidence="8">
    <location>
        <begin position="322"/>
        <end position="415"/>
    </location>
</feature>
<evidence type="ECO:0000256" key="4">
    <source>
        <dbReference type="ARBA" id="ARBA00022884"/>
    </source>
</evidence>
<dbReference type="EMBL" id="PCXE01000049">
    <property type="protein sequence ID" value="PIR25848.1"/>
    <property type="molecule type" value="Genomic_DNA"/>
</dbReference>
<feature type="coiled-coil region" evidence="7">
    <location>
        <begin position="154"/>
        <end position="181"/>
    </location>
</feature>
<dbReference type="CDD" id="cd00077">
    <property type="entry name" value="HDc"/>
    <property type="match status" value="1"/>
</dbReference>
<dbReference type="GO" id="GO:0006402">
    <property type="term" value="P:mRNA catabolic process"/>
    <property type="evidence" value="ECO:0007669"/>
    <property type="project" value="UniProtKB-UniRule"/>
</dbReference>
<evidence type="ECO:0000256" key="7">
    <source>
        <dbReference type="SAM" id="Coils"/>
    </source>
</evidence>
<dbReference type="PANTHER" id="PTHR12826:SF15">
    <property type="entry name" value="RIBONUCLEASE Y"/>
    <property type="match status" value="1"/>
</dbReference>
<evidence type="ECO:0000256" key="3">
    <source>
        <dbReference type="ARBA" id="ARBA00022801"/>
    </source>
</evidence>
<dbReference type="GO" id="GO:0005886">
    <property type="term" value="C:plasma membrane"/>
    <property type="evidence" value="ECO:0007669"/>
    <property type="project" value="UniProtKB-UniRule"/>
</dbReference>
<dbReference type="InterPro" id="IPR006675">
    <property type="entry name" value="HDIG_dom"/>
</dbReference>
<dbReference type="PROSITE" id="PS50084">
    <property type="entry name" value="KH_TYPE_1"/>
    <property type="match status" value="1"/>
</dbReference>
<dbReference type="Proteomes" id="UP000236846">
    <property type="component" value="Unassembled WGS sequence"/>
</dbReference>
<keyword evidence="3 5" id="KW-0378">Hydrolase</keyword>
<reference evidence="9 10" key="1">
    <citation type="submission" date="2017-09" db="EMBL/GenBank/DDBJ databases">
        <title>Depth-based differentiation of microbial function through sediment-hosted aquifers and enrichment of novel symbionts in the deep terrestrial subsurface.</title>
        <authorList>
            <person name="Probst A.J."/>
            <person name="Ladd B."/>
            <person name="Jarett J.K."/>
            <person name="Geller-Mcgrath D.E."/>
            <person name="Sieber C.M."/>
            <person name="Emerson J.B."/>
            <person name="Anantharaman K."/>
            <person name="Thomas B.C."/>
            <person name="Malmstrom R."/>
            <person name="Stieglmeier M."/>
            <person name="Klingl A."/>
            <person name="Woyke T."/>
            <person name="Ryan C.M."/>
            <person name="Banfield J.F."/>
        </authorList>
    </citation>
    <scope>NUCLEOTIDE SEQUENCE [LARGE SCALE GENOMIC DNA]</scope>
    <source>
        <strain evidence="9">CG11_big_fil_rev_8_21_14_0_20_43_10</strain>
    </source>
</reference>
<comment type="function">
    <text evidence="5">Endoribonuclease that initiates mRNA decay.</text>
</comment>
<comment type="caution">
    <text evidence="9">The sequence shown here is derived from an EMBL/GenBank/DDBJ whole genome shotgun (WGS) entry which is preliminary data.</text>
</comment>
<dbReference type="InterPro" id="IPR004088">
    <property type="entry name" value="KH_dom_type_1"/>
</dbReference>
<dbReference type="GO" id="GO:0016787">
    <property type="term" value="F:hydrolase activity"/>
    <property type="evidence" value="ECO:0007669"/>
    <property type="project" value="UniProtKB-KW"/>
</dbReference>
<proteinExistence type="inferred from homology"/>
<evidence type="ECO:0000256" key="1">
    <source>
        <dbReference type="ARBA" id="ARBA00022722"/>
    </source>
</evidence>
<gene>
    <name evidence="5 9" type="primary">rny</name>
    <name evidence="9" type="ORF">COV41_02550</name>
</gene>
<feature type="coiled-coil region" evidence="7">
    <location>
        <begin position="56"/>
        <end position="125"/>
    </location>
</feature>
<dbReference type="Pfam" id="PF12072">
    <property type="entry name" value="RNase_Y_N"/>
    <property type="match status" value="1"/>
</dbReference>